<proteinExistence type="evidence at transcript level"/>
<accession>F2EA57</accession>
<protein>
    <submittedName>
        <fullName evidence="1">Predicted protein</fullName>
    </submittedName>
</protein>
<reference evidence="1" key="1">
    <citation type="journal article" date="2011" name="Plant Physiol.">
        <title>Comprehensive sequence analysis of 24,783 barley full-length cDNAs derived from 12 clone libraries.</title>
        <authorList>
            <person name="Matsumoto T."/>
            <person name="Tanaka T."/>
            <person name="Sakai H."/>
            <person name="Amano N."/>
            <person name="Kanamori H."/>
            <person name="Kurita K."/>
            <person name="Kikuta A."/>
            <person name="Kamiya K."/>
            <person name="Yamamoto M."/>
            <person name="Ikawa H."/>
            <person name="Fujii N."/>
            <person name="Hori K."/>
            <person name="Itoh T."/>
            <person name="Sato K."/>
        </authorList>
    </citation>
    <scope>NUCLEOTIDE SEQUENCE</scope>
</reference>
<dbReference type="EMBL" id="AK373032">
    <property type="protein sequence ID" value="BAK04229.1"/>
    <property type="molecule type" value="mRNA"/>
</dbReference>
<organism evidence="1">
    <name type="scientific">Hordeum vulgare subsp. vulgare</name>
    <name type="common">Domesticated barley</name>
    <dbReference type="NCBI Taxonomy" id="112509"/>
    <lineage>
        <taxon>Eukaryota</taxon>
        <taxon>Viridiplantae</taxon>
        <taxon>Streptophyta</taxon>
        <taxon>Embryophyta</taxon>
        <taxon>Tracheophyta</taxon>
        <taxon>Spermatophyta</taxon>
        <taxon>Magnoliopsida</taxon>
        <taxon>Liliopsida</taxon>
        <taxon>Poales</taxon>
        <taxon>Poaceae</taxon>
        <taxon>BOP clade</taxon>
        <taxon>Pooideae</taxon>
        <taxon>Triticodae</taxon>
        <taxon>Triticeae</taxon>
        <taxon>Hordeinae</taxon>
        <taxon>Hordeum</taxon>
    </lineage>
</organism>
<sequence>MPRVGDPDASSILRVTYELGYLASIIAGCWVDGNIYKHGLGCVSAFRKWSAHVKAIGGPFMLVNSVLLILDKTNSPYARPFSFL</sequence>
<dbReference type="PROSITE" id="PS51257">
    <property type="entry name" value="PROKAR_LIPOPROTEIN"/>
    <property type="match status" value="1"/>
</dbReference>
<evidence type="ECO:0000313" key="1">
    <source>
        <dbReference type="EMBL" id="BAK04229.1"/>
    </source>
</evidence>
<dbReference type="AlphaFoldDB" id="F2EA57"/>
<name>F2EA57_HORVV</name>